<dbReference type="Proteomes" id="UP000000768">
    <property type="component" value="Chromosome 10"/>
</dbReference>
<evidence type="ECO:0000313" key="2">
    <source>
        <dbReference type="EMBL" id="KXG19570.1"/>
    </source>
</evidence>
<dbReference type="AlphaFoldDB" id="A0A194YHY1"/>
<name>A0A194YHY1_SORBI</name>
<accession>A0A194YHY1</accession>
<organism evidence="2 3">
    <name type="scientific">Sorghum bicolor</name>
    <name type="common">Sorghum</name>
    <name type="synonym">Sorghum vulgare</name>
    <dbReference type="NCBI Taxonomy" id="4558"/>
    <lineage>
        <taxon>Eukaryota</taxon>
        <taxon>Viridiplantae</taxon>
        <taxon>Streptophyta</taxon>
        <taxon>Embryophyta</taxon>
        <taxon>Tracheophyta</taxon>
        <taxon>Spermatophyta</taxon>
        <taxon>Magnoliopsida</taxon>
        <taxon>Liliopsida</taxon>
        <taxon>Poales</taxon>
        <taxon>Poaceae</taxon>
        <taxon>PACMAD clade</taxon>
        <taxon>Panicoideae</taxon>
        <taxon>Andropogonodae</taxon>
        <taxon>Andropogoneae</taxon>
        <taxon>Sorghinae</taxon>
        <taxon>Sorghum</taxon>
    </lineage>
</organism>
<feature type="region of interest" description="Disordered" evidence="1">
    <location>
        <begin position="50"/>
        <end position="75"/>
    </location>
</feature>
<evidence type="ECO:0000256" key="1">
    <source>
        <dbReference type="SAM" id="MobiDB-lite"/>
    </source>
</evidence>
<dbReference type="InParanoid" id="A0A194YHY1"/>
<gene>
    <name evidence="2" type="ORF">SORBI_3010G078600</name>
</gene>
<protein>
    <submittedName>
        <fullName evidence="2">Uncharacterized protein</fullName>
    </submittedName>
</protein>
<dbReference type="EMBL" id="CM000769">
    <property type="protein sequence ID" value="KXG19570.1"/>
    <property type="molecule type" value="Genomic_DNA"/>
</dbReference>
<reference evidence="3" key="2">
    <citation type="journal article" date="2018" name="Plant J.">
        <title>The Sorghum bicolor reference genome: improved assembly, gene annotations, a transcriptome atlas, and signatures of genome organization.</title>
        <authorList>
            <person name="McCormick R.F."/>
            <person name="Truong S.K."/>
            <person name="Sreedasyam A."/>
            <person name="Jenkins J."/>
            <person name="Shu S."/>
            <person name="Sims D."/>
            <person name="Kennedy M."/>
            <person name="Amirebrahimi M."/>
            <person name="Weers B.D."/>
            <person name="McKinley B."/>
            <person name="Mattison A."/>
            <person name="Morishige D.T."/>
            <person name="Grimwood J."/>
            <person name="Schmutz J."/>
            <person name="Mullet J.E."/>
        </authorList>
    </citation>
    <scope>NUCLEOTIDE SEQUENCE [LARGE SCALE GENOMIC DNA]</scope>
    <source>
        <strain evidence="3">cv. BTx623</strain>
    </source>
</reference>
<evidence type="ECO:0000313" key="3">
    <source>
        <dbReference type="Proteomes" id="UP000000768"/>
    </source>
</evidence>
<reference evidence="2 3" key="1">
    <citation type="journal article" date="2009" name="Nature">
        <title>The Sorghum bicolor genome and the diversification of grasses.</title>
        <authorList>
            <person name="Paterson A.H."/>
            <person name="Bowers J.E."/>
            <person name="Bruggmann R."/>
            <person name="Dubchak I."/>
            <person name="Grimwood J."/>
            <person name="Gundlach H."/>
            <person name="Haberer G."/>
            <person name="Hellsten U."/>
            <person name="Mitros T."/>
            <person name="Poliakov A."/>
            <person name="Schmutz J."/>
            <person name="Spannagl M."/>
            <person name="Tang H."/>
            <person name="Wang X."/>
            <person name="Wicker T."/>
            <person name="Bharti A.K."/>
            <person name="Chapman J."/>
            <person name="Feltus F.A."/>
            <person name="Gowik U."/>
            <person name="Grigoriev I.V."/>
            <person name="Lyons E."/>
            <person name="Maher C.A."/>
            <person name="Martis M."/>
            <person name="Narechania A."/>
            <person name="Otillar R.P."/>
            <person name="Penning B.W."/>
            <person name="Salamov A.A."/>
            <person name="Wang Y."/>
            <person name="Zhang L."/>
            <person name="Carpita N.C."/>
            <person name="Freeling M."/>
            <person name="Gingle A.R."/>
            <person name="Hash C.T."/>
            <person name="Keller B."/>
            <person name="Klein P."/>
            <person name="Kresovich S."/>
            <person name="McCann M.C."/>
            <person name="Ming R."/>
            <person name="Peterson D.G."/>
            <person name="Mehboob-ur-Rahman"/>
            <person name="Ware D."/>
            <person name="Westhoff P."/>
            <person name="Mayer K.F."/>
            <person name="Messing J."/>
            <person name="Rokhsar D.S."/>
        </authorList>
    </citation>
    <scope>NUCLEOTIDE SEQUENCE [LARGE SCALE GENOMIC DNA]</scope>
    <source>
        <strain evidence="3">cv. BTx623</strain>
    </source>
</reference>
<dbReference type="Gramene" id="KXG19570">
    <property type="protein sequence ID" value="KXG19570"/>
    <property type="gene ID" value="SORBI_3010G078600"/>
</dbReference>
<proteinExistence type="predicted"/>
<keyword evidence="3" id="KW-1185">Reference proteome</keyword>
<sequence length="99" mass="10930">MAPAAARAAPKKKTKTFVQKRGQVFKRVLGSLFSWLPRCRLQQLFRKNRAPRGRRGNRVPANGGHVEPEPDVANNTSYSATRATLNAHPAVLGRVNSIL</sequence>
<dbReference type="OMA" id="WLPRCRL"/>